<dbReference type="PANTHER" id="PTHR30632:SF0">
    <property type="entry name" value="SULFATE-BINDING PROTEIN"/>
    <property type="match status" value="1"/>
</dbReference>
<protein>
    <submittedName>
        <fullName evidence="6">Molybdenum ABC transporter substrate-binding protein</fullName>
    </submittedName>
</protein>
<dbReference type="GO" id="GO:0046872">
    <property type="term" value="F:metal ion binding"/>
    <property type="evidence" value="ECO:0007669"/>
    <property type="project" value="UniProtKB-KW"/>
</dbReference>
<dbReference type="Gene3D" id="3.40.190.10">
    <property type="entry name" value="Periplasmic binding protein-like II"/>
    <property type="match status" value="2"/>
</dbReference>
<dbReference type="PIRSF" id="PIRSF004846">
    <property type="entry name" value="ModA"/>
    <property type="match status" value="1"/>
</dbReference>
<dbReference type="InterPro" id="IPR050682">
    <property type="entry name" value="ModA/WtpA"/>
</dbReference>
<sequence>MRRVIWLVFILLFAITLAGCGQAKKERGSEQVTVSAAKGLTKAMEEIQADYQKTHPDVQIQLNFGASGSLRQQIEQGAPVDIFISADRKTMDEIEAKGMIDQASRKNMVGDRLVLVTGKDAGIKTLEELASEKVIKLAIGDPAIVPVGTYAKEALENSGLWGKVQSKLLLAKDVRQVVTYVATGNAEAGIAYQSVARTEPGLNLIEIPANLHTPVVFPGALTTRGKENKEAASFMDYLLSPEATGIFKKHGFVPLE</sequence>
<keyword evidence="4" id="KW-0732">Signal</keyword>
<evidence type="ECO:0000256" key="1">
    <source>
        <dbReference type="ARBA" id="ARBA00009175"/>
    </source>
</evidence>
<dbReference type="PANTHER" id="PTHR30632">
    <property type="entry name" value="MOLYBDATE-BINDING PERIPLASMIC PROTEIN"/>
    <property type="match status" value="1"/>
</dbReference>
<name>A0A2C6L1C4_9FIRM</name>
<keyword evidence="7" id="KW-1185">Reference proteome</keyword>
<proteinExistence type="inferred from homology"/>
<accession>A0A2C6L1C4</accession>
<evidence type="ECO:0000313" key="6">
    <source>
        <dbReference type="EMBL" id="PHJ36791.1"/>
    </source>
</evidence>
<gene>
    <name evidence="6" type="ORF">P378_20340</name>
</gene>
<feature type="binding site" evidence="5">
    <location>
        <position position="192"/>
    </location>
    <ligand>
        <name>molybdate</name>
        <dbReference type="ChEBI" id="CHEBI:36264"/>
    </ligand>
</feature>
<evidence type="ECO:0000256" key="2">
    <source>
        <dbReference type="ARBA" id="ARBA00022505"/>
    </source>
</evidence>
<evidence type="ECO:0000256" key="4">
    <source>
        <dbReference type="ARBA" id="ARBA00022729"/>
    </source>
</evidence>
<dbReference type="EMBL" id="AWQQ01000148">
    <property type="protein sequence ID" value="PHJ36791.1"/>
    <property type="molecule type" value="Genomic_DNA"/>
</dbReference>
<dbReference type="GO" id="GO:0015689">
    <property type="term" value="P:molybdate ion transport"/>
    <property type="evidence" value="ECO:0007669"/>
    <property type="project" value="InterPro"/>
</dbReference>
<evidence type="ECO:0000313" key="7">
    <source>
        <dbReference type="Proteomes" id="UP000222564"/>
    </source>
</evidence>
<dbReference type="NCBIfam" id="TIGR01256">
    <property type="entry name" value="modA"/>
    <property type="match status" value="1"/>
</dbReference>
<dbReference type="FunFam" id="3.40.190.10:FF:000035">
    <property type="entry name" value="Molybdate ABC transporter substrate-binding protein"/>
    <property type="match status" value="1"/>
</dbReference>
<organism evidence="6 7">
    <name type="scientific">Desulforamulus profundi</name>
    <dbReference type="NCBI Taxonomy" id="1383067"/>
    <lineage>
        <taxon>Bacteria</taxon>
        <taxon>Bacillati</taxon>
        <taxon>Bacillota</taxon>
        <taxon>Clostridia</taxon>
        <taxon>Eubacteriales</taxon>
        <taxon>Peptococcaceae</taxon>
        <taxon>Desulforamulus</taxon>
    </lineage>
</organism>
<evidence type="ECO:0000256" key="5">
    <source>
        <dbReference type="PIRSR" id="PIRSR004846-1"/>
    </source>
</evidence>
<comment type="caution">
    <text evidence="6">The sequence shown here is derived from an EMBL/GenBank/DDBJ whole genome shotgun (WGS) entry which is preliminary data.</text>
</comment>
<feature type="binding site" evidence="5">
    <location>
        <position position="174"/>
    </location>
    <ligand>
        <name>molybdate</name>
        <dbReference type="ChEBI" id="CHEBI:36264"/>
    </ligand>
</feature>
<keyword evidence="2 5" id="KW-0500">Molybdenum</keyword>
<dbReference type="AlphaFoldDB" id="A0A2C6L1C4"/>
<dbReference type="Pfam" id="PF13531">
    <property type="entry name" value="SBP_bac_11"/>
    <property type="match status" value="1"/>
</dbReference>
<dbReference type="GO" id="GO:0030973">
    <property type="term" value="F:molybdate ion binding"/>
    <property type="evidence" value="ECO:0007669"/>
    <property type="project" value="UniProtKB-ARBA"/>
</dbReference>
<evidence type="ECO:0000256" key="3">
    <source>
        <dbReference type="ARBA" id="ARBA00022723"/>
    </source>
</evidence>
<keyword evidence="3 5" id="KW-0479">Metal-binding</keyword>
<dbReference type="InterPro" id="IPR005950">
    <property type="entry name" value="ModA"/>
</dbReference>
<dbReference type="GO" id="GO:1901359">
    <property type="term" value="F:tungstate binding"/>
    <property type="evidence" value="ECO:0007669"/>
    <property type="project" value="UniProtKB-ARBA"/>
</dbReference>
<dbReference type="SUPFAM" id="SSF53850">
    <property type="entry name" value="Periplasmic binding protein-like II"/>
    <property type="match status" value="1"/>
</dbReference>
<reference evidence="6 7" key="1">
    <citation type="submission" date="2013-09" db="EMBL/GenBank/DDBJ databases">
        <title>Biodegradation of hydrocarbons in the deep terrestrial subsurface : characterization of a microbial consortium composed of two Desulfotomaculum species originating from a deep geological formation.</title>
        <authorList>
            <person name="Aullo T."/>
            <person name="Berlendis S."/>
            <person name="Lascourreges J.-F."/>
            <person name="Dessort D."/>
            <person name="Saint-Laurent S."/>
            <person name="Schraauwers B."/>
            <person name="Mas J."/>
            <person name="Magot M."/>
            <person name="Ranchou-Peyruse A."/>
        </authorList>
    </citation>
    <scope>NUCLEOTIDE SEQUENCE [LARGE SCALE GENOMIC DNA]</scope>
    <source>
        <strain evidence="6 7">Bs107</strain>
    </source>
</reference>
<feature type="binding site" evidence="5">
    <location>
        <position position="67"/>
    </location>
    <ligand>
        <name>molybdate</name>
        <dbReference type="ChEBI" id="CHEBI:36264"/>
    </ligand>
</feature>
<dbReference type="RefSeq" id="WP_099084199.1">
    <property type="nucleotide sequence ID" value="NZ_AWQQ01000148.1"/>
</dbReference>
<dbReference type="PROSITE" id="PS51257">
    <property type="entry name" value="PROKAR_LIPOPROTEIN"/>
    <property type="match status" value="1"/>
</dbReference>
<comment type="similarity">
    <text evidence="1">Belongs to the bacterial solute-binding protein ModA family.</text>
</comment>
<dbReference type="Proteomes" id="UP000222564">
    <property type="component" value="Unassembled WGS sequence"/>
</dbReference>
<dbReference type="OrthoDB" id="9785015at2"/>